<gene>
    <name evidence="2" type="ORF">E5676_scaffold1032G00650</name>
    <name evidence="1" type="ORF">E6C27_scaffold269G002400</name>
</gene>
<evidence type="ECO:0000313" key="3">
    <source>
        <dbReference type="Proteomes" id="UP000321393"/>
    </source>
</evidence>
<evidence type="ECO:0000313" key="1">
    <source>
        <dbReference type="EMBL" id="KAA0033106.1"/>
    </source>
</evidence>
<reference evidence="3 4" key="1">
    <citation type="submission" date="2019-08" db="EMBL/GenBank/DDBJ databases">
        <title>Draft genome sequences of two oriental melons (Cucumis melo L. var makuwa).</title>
        <authorList>
            <person name="Kwon S.-Y."/>
        </authorList>
    </citation>
    <scope>NUCLEOTIDE SEQUENCE [LARGE SCALE GENOMIC DNA]</scope>
    <source>
        <strain evidence="4">cv. Chang Bougi</strain>
        <strain evidence="3">cv. SW 3</strain>
        <tissue evidence="2">Leaf</tissue>
    </source>
</reference>
<dbReference type="EMBL" id="SSTD01008174">
    <property type="protein sequence ID" value="TYK17127.1"/>
    <property type="molecule type" value="Genomic_DNA"/>
</dbReference>
<evidence type="ECO:0000313" key="4">
    <source>
        <dbReference type="Proteomes" id="UP000321947"/>
    </source>
</evidence>
<sequence length="123" mass="14368">MLERRPANTPIEFNCKLGNSDDQVPVDKEQYQRLVKVYLWLLYLCLGQSCNLEETWKSKKQSVVPKSSAEAKYRAMSLRIFAISIANNPIQHDRTKHFEINQHFIKERLDNGNICIPYIPSSR</sequence>
<proteinExistence type="predicted"/>
<organism evidence="2 4">
    <name type="scientific">Cucumis melo var. makuwa</name>
    <name type="common">Oriental melon</name>
    <dbReference type="NCBI Taxonomy" id="1194695"/>
    <lineage>
        <taxon>Eukaryota</taxon>
        <taxon>Viridiplantae</taxon>
        <taxon>Streptophyta</taxon>
        <taxon>Embryophyta</taxon>
        <taxon>Tracheophyta</taxon>
        <taxon>Spermatophyta</taxon>
        <taxon>Magnoliopsida</taxon>
        <taxon>eudicotyledons</taxon>
        <taxon>Gunneridae</taxon>
        <taxon>Pentapetalae</taxon>
        <taxon>rosids</taxon>
        <taxon>fabids</taxon>
        <taxon>Cucurbitales</taxon>
        <taxon>Cucurbitaceae</taxon>
        <taxon>Benincaseae</taxon>
        <taxon>Cucumis</taxon>
    </lineage>
</organism>
<dbReference type="PANTHER" id="PTHR11439:SF470">
    <property type="entry name" value="CYSTEINE-RICH RLK (RECEPTOR-LIKE PROTEIN KINASE) 8"/>
    <property type="match status" value="1"/>
</dbReference>
<dbReference type="CDD" id="cd09272">
    <property type="entry name" value="RNase_HI_RT_Ty1"/>
    <property type="match status" value="1"/>
</dbReference>
<dbReference type="OrthoDB" id="7696475at2759"/>
<dbReference type="Proteomes" id="UP000321393">
    <property type="component" value="Unassembled WGS sequence"/>
</dbReference>
<evidence type="ECO:0000313" key="2">
    <source>
        <dbReference type="EMBL" id="TYK17127.1"/>
    </source>
</evidence>
<name>A0A5D3CZI4_CUCMM</name>
<dbReference type="Proteomes" id="UP000321947">
    <property type="component" value="Unassembled WGS sequence"/>
</dbReference>
<accession>A0A5D3CZI4</accession>
<dbReference type="EMBL" id="SSTE01020983">
    <property type="protein sequence ID" value="KAA0033106.1"/>
    <property type="molecule type" value="Genomic_DNA"/>
</dbReference>
<dbReference type="AlphaFoldDB" id="A0A5D3CZI4"/>
<dbReference type="PANTHER" id="PTHR11439">
    <property type="entry name" value="GAG-POL-RELATED RETROTRANSPOSON"/>
    <property type="match status" value="1"/>
</dbReference>
<protein>
    <submittedName>
        <fullName evidence="2">Copia protein</fullName>
    </submittedName>
</protein>
<comment type="caution">
    <text evidence="2">The sequence shown here is derived from an EMBL/GenBank/DDBJ whole genome shotgun (WGS) entry which is preliminary data.</text>
</comment>